<feature type="domain" description="Chitin-binding type-2" evidence="7">
    <location>
        <begin position="31"/>
        <end position="90"/>
    </location>
</feature>
<evidence type="ECO:0000256" key="5">
    <source>
        <dbReference type="ARBA" id="ARBA00023180"/>
    </source>
</evidence>
<dbReference type="SMART" id="SM00494">
    <property type="entry name" value="ChtBD2"/>
    <property type="match status" value="3"/>
</dbReference>
<proteinExistence type="predicted"/>
<dbReference type="AlphaFoldDB" id="A0A9P0T465"/>
<dbReference type="GO" id="GO:0008061">
    <property type="term" value="F:chitin binding"/>
    <property type="evidence" value="ECO:0007669"/>
    <property type="project" value="UniProtKB-KW"/>
</dbReference>
<sequence>MFCFTILASILIATSFAAEESALSVAPSDPTTPCSRRNLYDKVEGQCDAYVECIDFVPVQKSCPDGLHYDASVPWPNYPCGYPTDVPCRDRSVAQAPKPTSDCPHQYGYYPSPSAHPSDCGQYRMCIAGLAVDMVCPTGLAFNFETSRCDWAFLVKSCDVATFLGYQCPPPSFDESGNPVVTNHKYNGNCFAFYSCQEGRGRILSCDPGLAFDSVSSRCVDADRVPCETDIAVPRSSESKP</sequence>
<evidence type="ECO:0000256" key="3">
    <source>
        <dbReference type="ARBA" id="ARBA00022737"/>
    </source>
</evidence>
<dbReference type="PROSITE" id="PS50940">
    <property type="entry name" value="CHIT_BIND_II"/>
    <property type="match status" value="3"/>
</dbReference>
<dbReference type="PANTHER" id="PTHR23301:SF98">
    <property type="entry name" value="CHITIN-BINDING TYPE-2 DOMAIN-CONTAINING PROTEIN-RELATED"/>
    <property type="match status" value="1"/>
</dbReference>
<feature type="domain" description="Chitin-binding type-2" evidence="7">
    <location>
        <begin position="165"/>
        <end position="229"/>
    </location>
</feature>
<evidence type="ECO:0000313" key="9">
    <source>
        <dbReference type="Proteomes" id="UP001152562"/>
    </source>
</evidence>
<accession>A0A9P0T465</accession>
<reference evidence="8" key="1">
    <citation type="submission" date="2022-05" db="EMBL/GenBank/DDBJ databases">
        <authorList>
            <person name="Okamura Y."/>
        </authorList>
    </citation>
    <scope>NUCLEOTIDE SEQUENCE</scope>
</reference>
<dbReference type="GO" id="GO:0005576">
    <property type="term" value="C:extracellular region"/>
    <property type="evidence" value="ECO:0007669"/>
    <property type="project" value="InterPro"/>
</dbReference>
<comment type="caution">
    <text evidence="8">The sequence shown here is derived from an EMBL/GenBank/DDBJ whole genome shotgun (WGS) entry which is preliminary data.</text>
</comment>
<protein>
    <recommendedName>
        <fullName evidence="7">Chitin-binding type-2 domain-containing protein</fullName>
    </recommendedName>
</protein>
<feature type="chain" id="PRO_5040223607" description="Chitin-binding type-2 domain-containing protein" evidence="6">
    <location>
        <begin position="18"/>
        <end position="241"/>
    </location>
</feature>
<dbReference type="InterPro" id="IPR002557">
    <property type="entry name" value="Chitin-bd_dom"/>
</dbReference>
<evidence type="ECO:0000256" key="6">
    <source>
        <dbReference type="SAM" id="SignalP"/>
    </source>
</evidence>
<dbReference type="SUPFAM" id="SSF57625">
    <property type="entry name" value="Invertebrate chitin-binding proteins"/>
    <property type="match status" value="3"/>
</dbReference>
<gene>
    <name evidence="8" type="ORF">PIBRA_LOCUS3529</name>
</gene>
<keyword evidence="4" id="KW-1015">Disulfide bond</keyword>
<feature type="signal peptide" evidence="6">
    <location>
        <begin position="1"/>
        <end position="17"/>
    </location>
</feature>
<evidence type="ECO:0000256" key="2">
    <source>
        <dbReference type="ARBA" id="ARBA00022729"/>
    </source>
</evidence>
<evidence type="ECO:0000256" key="4">
    <source>
        <dbReference type="ARBA" id="ARBA00023157"/>
    </source>
</evidence>
<keyword evidence="9" id="KW-1185">Reference proteome</keyword>
<dbReference type="Pfam" id="PF01607">
    <property type="entry name" value="CBM_14"/>
    <property type="match status" value="3"/>
</dbReference>
<keyword evidence="1" id="KW-0147">Chitin-binding</keyword>
<keyword evidence="3" id="KW-0677">Repeat</keyword>
<evidence type="ECO:0000313" key="8">
    <source>
        <dbReference type="EMBL" id="CAH4017006.1"/>
    </source>
</evidence>
<dbReference type="PANTHER" id="PTHR23301">
    <property type="entry name" value="CHITIN BINDING PERITROPHIN-A"/>
    <property type="match status" value="1"/>
</dbReference>
<keyword evidence="5" id="KW-0325">Glycoprotein</keyword>
<keyword evidence="2 6" id="KW-0732">Signal</keyword>
<dbReference type="Gene3D" id="2.170.140.10">
    <property type="entry name" value="Chitin binding domain"/>
    <property type="match status" value="3"/>
</dbReference>
<organism evidence="8 9">
    <name type="scientific">Pieris brassicae</name>
    <name type="common">White butterfly</name>
    <name type="synonym">Large white butterfly</name>
    <dbReference type="NCBI Taxonomy" id="7116"/>
    <lineage>
        <taxon>Eukaryota</taxon>
        <taxon>Metazoa</taxon>
        <taxon>Ecdysozoa</taxon>
        <taxon>Arthropoda</taxon>
        <taxon>Hexapoda</taxon>
        <taxon>Insecta</taxon>
        <taxon>Pterygota</taxon>
        <taxon>Neoptera</taxon>
        <taxon>Endopterygota</taxon>
        <taxon>Lepidoptera</taxon>
        <taxon>Glossata</taxon>
        <taxon>Ditrysia</taxon>
        <taxon>Papilionoidea</taxon>
        <taxon>Pieridae</taxon>
        <taxon>Pierinae</taxon>
        <taxon>Pieris</taxon>
    </lineage>
</organism>
<evidence type="ECO:0000256" key="1">
    <source>
        <dbReference type="ARBA" id="ARBA00022669"/>
    </source>
</evidence>
<name>A0A9P0T465_PIEBR</name>
<dbReference type="EMBL" id="CALOZG010000004">
    <property type="protein sequence ID" value="CAH4017006.1"/>
    <property type="molecule type" value="Genomic_DNA"/>
</dbReference>
<evidence type="ECO:0000259" key="7">
    <source>
        <dbReference type="PROSITE" id="PS50940"/>
    </source>
</evidence>
<dbReference type="InterPro" id="IPR036508">
    <property type="entry name" value="Chitin-bd_dom_sf"/>
</dbReference>
<feature type="domain" description="Chitin-binding type-2" evidence="7">
    <location>
        <begin position="100"/>
        <end position="160"/>
    </location>
</feature>
<dbReference type="InterPro" id="IPR051940">
    <property type="entry name" value="Chitin_bind-dev_reg"/>
</dbReference>
<dbReference type="Proteomes" id="UP001152562">
    <property type="component" value="Unassembled WGS sequence"/>
</dbReference>